<dbReference type="Proteomes" id="UP000240493">
    <property type="component" value="Unassembled WGS sequence"/>
</dbReference>
<dbReference type="Pfam" id="PF23395">
    <property type="entry name" value="SAM_6"/>
    <property type="match status" value="1"/>
</dbReference>
<dbReference type="InterPro" id="IPR055528">
    <property type="entry name" value="DUF7102"/>
</dbReference>
<dbReference type="InterPro" id="IPR057559">
    <property type="entry name" value="SAM_6"/>
</dbReference>
<dbReference type="Pfam" id="PF23394">
    <property type="entry name" value="DUF7102"/>
    <property type="match status" value="1"/>
</dbReference>
<reference evidence="4 5" key="1">
    <citation type="submission" date="2016-07" db="EMBL/GenBank/DDBJ databases">
        <title>Multiple horizontal gene transfer events from other fungi enriched the ability of initially mycotrophic Trichoderma (Ascomycota) to feed on dead plant biomass.</title>
        <authorList>
            <consortium name="DOE Joint Genome Institute"/>
            <person name="Aerts A."/>
            <person name="Atanasova L."/>
            <person name="Chenthamara K."/>
            <person name="Zhang J."/>
            <person name="Grujic M."/>
            <person name="Henrissat B."/>
            <person name="Kuo A."/>
            <person name="Salamov A."/>
            <person name="Lipzen A."/>
            <person name="Labutti K."/>
            <person name="Barry K."/>
            <person name="Miao Y."/>
            <person name="Rahimi M.J."/>
            <person name="Shen Q."/>
            <person name="Grigoriev I.V."/>
            <person name="Kubicek C.P."/>
            <person name="Druzhinina I.S."/>
        </authorList>
    </citation>
    <scope>NUCLEOTIDE SEQUENCE [LARGE SCALE GENOMIC DNA]</scope>
    <source>
        <strain evidence="4 5">CBS 433.97</strain>
    </source>
</reference>
<name>A0A2T3Z3P0_TRIA4</name>
<evidence type="ECO:0000313" key="4">
    <source>
        <dbReference type="EMBL" id="PTB39414.1"/>
    </source>
</evidence>
<dbReference type="AlphaFoldDB" id="A0A2T3Z3P0"/>
<protein>
    <submittedName>
        <fullName evidence="4">Uncharacterized protein</fullName>
    </submittedName>
</protein>
<dbReference type="OrthoDB" id="3647246at2759"/>
<gene>
    <name evidence="4" type="ORF">M441DRAFT_81398</name>
</gene>
<organism evidence="4 5">
    <name type="scientific">Trichoderma asperellum (strain ATCC 204424 / CBS 433.97 / NBRC 101777)</name>
    <dbReference type="NCBI Taxonomy" id="1042311"/>
    <lineage>
        <taxon>Eukaryota</taxon>
        <taxon>Fungi</taxon>
        <taxon>Dikarya</taxon>
        <taxon>Ascomycota</taxon>
        <taxon>Pezizomycotina</taxon>
        <taxon>Sordariomycetes</taxon>
        <taxon>Hypocreomycetidae</taxon>
        <taxon>Hypocreales</taxon>
        <taxon>Hypocreaceae</taxon>
        <taxon>Trichoderma</taxon>
    </lineage>
</organism>
<keyword evidence="5" id="KW-1185">Reference proteome</keyword>
<feature type="domain" description="SAM-like" evidence="3">
    <location>
        <begin position="807"/>
        <end position="872"/>
    </location>
</feature>
<feature type="compositionally biased region" description="Polar residues" evidence="1">
    <location>
        <begin position="591"/>
        <end position="607"/>
    </location>
</feature>
<accession>A0A2T3Z3P0</accession>
<sequence>MAFYQSEPSRQAETADEYGRREDCFRNHRQHPFTFQSHLSDLQSTKVATERDGLVSQPGLKAGVLPDPQIAEHVLDQHQRHQKNAERLLHDSPPRFPLPAANSYIKELLIPVDDLDLGSYLQNDLHDYLRPIWAKRYGNPFKQWLPLARTRVERDESLEFPPVLDRLLAQIHREIDTDKLIISDLAADLVRKANESITTSEYQDLVKRRTALEPCQYSYVEPILPPLSPISDDATPFIPDGNVTVIDLVSDPSSPTRAAIEDSEPIVSSTFMTSSPSRELPQLFQASNAVIEDKVDLPVVLSSSYSPNKENILTNICLPLIDLEEDASDLLQERGYFEDAFMTLLDDRQHYANNLVSQERLDPPDSTSRIPVPLLDFDIPPPTWMAQRSTAETHFVFLRKTVPRIFNLVPSPRDLQLELDVSYLVIPPNQGRSIMRYEHDISNETGTKYLSQNLTSHLSSFDFVTIKPELEVLCIAEDKEIEEVYMSDEAYLPDNMIDKTPPVIVVEQHESPNRVKSLQESKSVYFQNLDSPELSRSIRRKADDSMRLLPKCYDTSATSILLHNFMELRGLKRPRIETTASEACQPADNLPSESMNEAYSTDTSKHMPTTTPEAMAPAIFPKFEVPSAMVYFIVSVDLPRPILRRLEHTWSPESLVDIDYSEHNAIPRPSGSAQCEETTLGLSFEADISLSPRIGIIITNILKVRQRPLPGSQAQTTLRERVQKVSQKYETLLVLVSESHPSGEFSGAFAPSDITAYADFVSFTVALDGDISVQLVPGAEQTMASWVSAFVSQNSYKSHDMKRLLSPEETPWEIFLRRAGMNVFAAKILSKTLFEQAGASGLAVFLMMPVEERVARFAPLLGGEKVLRLTAKALDRRWGQ</sequence>
<proteinExistence type="predicted"/>
<feature type="domain" description="DUF7102" evidence="2">
    <location>
        <begin position="632"/>
        <end position="796"/>
    </location>
</feature>
<evidence type="ECO:0000259" key="2">
    <source>
        <dbReference type="Pfam" id="PF23394"/>
    </source>
</evidence>
<evidence type="ECO:0000313" key="5">
    <source>
        <dbReference type="Proteomes" id="UP000240493"/>
    </source>
</evidence>
<feature type="region of interest" description="Disordered" evidence="1">
    <location>
        <begin position="586"/>
        <end position="607"/>
    </location>
</feature>
<evidence type="ECO:0000259" key="3">
    <source>
        <dbReference type="Pfam" id="PF23395"/>
    </source>
</evidence>
<evidence type="ECO:0000256" key="1">
    <source>
        <dbReference type="SAM" id="MobiDB-lite"/>
    </source>
</evidence>
<dbReference type="EMBL" id="KZ679264">
    <property type="protein sequence ID" value="PTB39414.1"/>
    <property type="molecule type" value="Genomic_DNA"/>
</dbReference>